<evidence type="ECO:0000256" key="10">
    <source>
        <dbReference type="PROSITE-ProRule" id="PRU01385"/>
    </source>
</evidence>
<evidence type="ECO:0000256" key="9">
    <source>
        <dbReference type="ARBA" id="ARBA00023235"/>
    </source>
</evidence>
<keyword evidence="15" id="KW-1185">Reference proteome</keyword>
<name>A0A9N9YFY1_9HYPO</name>
<evidence type="ECO:0000313" key="14">
    <source>
        <dbReference type="EMBL" id="CAH0019748.1"/>
    </source>
</evidence>
<evidence type="ECO:0000256" key="11">
    <source>
        <dbReference type="SAM" id="MobiDB-lite"/>
    </source>
</evidence>
<evidence type="ECO:0000256" key="3">
    <source>
        <dbReference type="ARBA" id="ARBA00006559"/>
    </source>
</evidence>
<gene>
    <name evidence="14" type="ORF">CRHIZ90672A_00013772</name>
</gene>
<dbReference type="EC" id="5.6.2.2" evidence="4"/>
<accession>A0A9N9YFY1</accession>
<keyword evidence="5" id="KW-0479">Metal-binding</keyword>
<evidence type="ECO:0000256" key="4">
    <source>
        <dbReference type="ARBA" id="ARBA00012895"/>
    </source>
</evidence>
<sequence>MPRVLLILQLSHDALVSNEILTKRHIFYQNQELFGTQARVDELVDCLALTLGIGREDLNIVATSKGLVAGQAIVHLKDGTSIDASYNRLGSSIPLSTTIASVNTSNIKWILAVFRSLVSTQFWRTSAAGLGLLVTGKGYPDLLTWSFLHIIQRSNPNVPILVLVDYDPDGVNILRCYRWGLSRLPSPTYLKAHWIGIKTRHILGSRNSQPVQSSLERIAYQEQAHSSRGGDSVGDSISSTSCREPSAQLSVRDRQLVRGTLRRIQAIITTDESSQEVAEMRHELQKMLMLGVKAEIQWLDDGGNLTDWLEREIILCLGPE</sequence>
<dbReference type="Gene3D" id="3.40.1360.10">
    <property type="match status" value="1"/>
</dbReference>
<dbReference type="InterPro" id="IPR034136">
    <property type="entry name" value="TOPRIM_Topo6A/Spo11"/>
</dbReference>
<reference evidence="14" key="1">
    <citation type="submission" date="2021-10" db="EMBL/GenBank/DDBJ databases">
        <authorList>
            <person name="Piombo E."/>
        </authorList>
    </citation>
    <scope>NUCLEOTIDE SEQUENCE</scope>
</reference>
<evidence type="ECO:0000256" key="7">
    <source>
        <dbReference type="ARBA" id="ARBA00023029"/>
    </source>
</evidence>
<dbReference type="SUPFAM" id="SSF56726">
    <property type="entry name" value="DNA topoisomerase IV, alpha subunit"/>
    <property type="match status" value="1"/>
</dbReference>
<dbReference type="InterPro" id="IPR036388">
    <property type="entry name" value="WH-like_DNA-bd_sf"/>
</dbReference>
<dbReference type="InterPro" id="IPR013049">
    <property type="entry name" value="Spo11/TopoVI_A_N"/>
</dbReference>
<keyword evidence="8 10" id="KW-0238">DNA-binding</keyword>
<evidence type="ECO:0000256" key="8">
    <source>
        <dbReference type="ARBA" id="ARBA00023125"/>
    </source>
</evidence>
<organism evidence="14 15">
    <name type="scientific">Clonostachys rhizophaga</name>
    <dbReference type="NCBI Taxonomy" id="160324"/>
    <lineage>
        <taxon>Eukaryota</taxon>
        <taxon>Fungi</taxon>
        <taxon>Dikarya</taxon>
        <taxon>Ascomycota</taxon>
        <taxon>Pezizomycotina</taxon>
        <taxon>Sordariomycetes</taxon>
        <taxon>Hypocreomycetidae</taxon>
        <taxon>Hypocreales</taxon>
        <taxon>Bionectriaceae</taxon>
        <taxon>Clonostachys</taxon>
    </lineage>
</organism>
<dbReference type="GO" id="GO:0046872">
    <property type="term" value="F:metal ion binding"/>
    <property type="evidence" value="ECO:0007669"/>
    <property type="project" value="UniProtKB-KW"/>
</dbReference>
<feature type="domain" description="Spo11/DNA topoisomerase VI subunit A N-terminal" evidence="12">
    <location>
        <begin position="3"/>
        <end position="60"/>
    </location>
</feature>
<dbReference type="GO" id="GO:0003918">
    <property type="term" value="F:DNA topoisomerase type II (double strand cut, ATP-hydrolyzing) activity"/>
    <property type="evidence" value="ECO:0007669"/>
    <property type="project" value="UniProtKB-UniRule"/>
</dbReference>
<dbReference type="GO" id="GO:0000706">
    <property type="term" value="P:meiotic DNA double-strand break processing"/>
    <property type="evidence" value="ECO:0007669"/>
    <property type="project" value="TreeGrafter"/>
</dbReference>
<evidence type="ECO:0000256" key="2">
    <source>
        <dbReference type="ARBA" id="ARBA00001946"/>
    </source>
</evidence>
<protein>
    <recommendedName>
        <fullName evidence="4">DNA topoisomerase (ATP-hydrolyzing)</fullName>
        <ecNumber evidence="4">5.6.2.2</ecNumber>
    </recommendedName>
</protein>
<dbReference type="Pfam" id="PF21180">
    <property type="entry name" value="TOP6A-Spo11_Toprim"/>
    <property type="match status" value="1"/>
</dbReference>
<comment type="similarity">
    <text evidence="3 10">Belongs to the TOP6A family.</text>
</comment>
<dbReference type="GO" id="GO:0042138">
    <property type="term" value="P:meiotic DNA double-strand break formation"/>
    <property type="evidence" value="ECO:0007669"/>
    <property type="project" value="TreeGrafter"/>
</dbReference>
<dbReference type="InterPro" id="IPR002815">
    <property type="entry name" value="Spo11/TopoVI_A"/>
</dbReference>
<comment type="catalytic activity">
    <reaction evidence="1 10">
        <text>ATP-dependent breakage, passage and rejoining of double-stranded DNA.</text>
        <dbReference type="EC" id="5.6.2.2"/>
    </reaction>
</comment>
<feature type="compositionally biased region" description="Polar residues" evidence="11">
    <location>
        <begin position="235"/>
        <end position="246"/>
    </location>
</feature>
<evidence type="ECO:0000259" key="13">
    <source>
        <dbReference type="Pfam" id="PF21180"/>
    </source>
</evidence>
<dbReference type="PANTHER" id="PTHR10848">
    <property type="entry name" value="MEIOTIC RECOMBINATION PROTEIN SPO11"/>
    <property type="match status" value="1"/>
</dbReference>
<dbReference type="PROSITE" id="PS52041">
    <property type="entry name" value="TOPO_IIB"/>
    <property type="match status" value="1"/>
</dbReference>
<dbReference type="InterPro" id="IPR036078">
    <property type="entry name" value="Spo11/TopoVI_A_sf"/>
</dbReference>
<evidence type="ECO:0000256" key="6">
    <source>
        <dbReference type="ARBA" id="ARBA00022842"/>
    </source>
</evidence>
<dbReference type="AlphaFoldDB" id="A0A9N9YFY1"/>
<proteinExistence type="inferred from homology"/>
<dbReference type="GO" id="GO:0007131">
    <property type="term" value="P:reciprocal meiotic recombination"/>
    <property type="evidence" value="ECO:0007669"/>
    <property type="project" value="TreeGrafter"/>
</dbReference>
<dbReference type="Pfam" id="PF04406">
    <property type="entry name" value="TP6A_N"/>
    <property type="match status" value="1"/>
</dbReference>
<evidence type="ECO:0000256" key="1">
    <source>
        <dbReference type="ARBA" id="ARBA00000185"/>
    </source>
</evidence>
<dbReference type="Gene3D" id="1.10.10.10">
    <property type="entry name" value="Winged helix-like DNA-binding domain superfamily/Winged helix DNA-binding domain"/>
    <property type="match status" value="1"/>
</dbReference>
<evidence type="ECO:0000259" key="12">
    <source>
        <dbReference type="Pfam" id="PF04406"/>
    </source>
</evidence>
<dbReference type="GO" id="GO:0003677">
    <property type="term" value="F:DNA binding"/>
    <property type="evidence" value="ECO:0007669"/>
    <property type="project" value="UniProtKB-UniRule"/>
</dbReference>
<keyword evidence="7 10" id="KW-0799">Topoisomerase</keyword>
<dbReference type="OrthoDB" id="5377392at2759"/>
<dbReference type="Proteomes" id="UP000696573">
    <property type="component" value="Unassembled WGS sequence"/>
</dbReference>
<evidence type="ECO:0000313" key="15">
    <source>
        <dbReference type="Proteomes" id="UP000696573"/>
    </source>
</evidence>
<comment type="cofactor">
    <cofactor evidence="2">
        <name>Mg(2+)</name>
        <dbReference type="ChEBI" id="CHEBI:18420"/>
    </cofactor>
</comment>
<comment type="caution">
    <text evidence="14">The sequence shown here is derived from an EMBL/GenBank/DDBJ whole genome shotgun (WGS) entry which is preliminary data.</text>
</comment>
<dbReference type="PRINTS" id="PR01550">
    <property type="entry name" value="TOP6AFAMILY"/>
</dbReference>
<dbReference type="EMBL" id="CABFNQ020000592">
    <property type="protein sequence ID" value="CAH0019748.1"/>
    <property type="molecule type" value="Genomic_DNA"/>
</dbReference>
<evidence type="ECO:0000256" key="5">
    <source>
        <dbReference type="ARBA" id="ARBA00022723"/>
    </source>
</evidence>
<feature type="region of interest" description="Disordered" evidence="11">
    <location>
        <begin position="224"/>
        <end position="246"/>
    </location>
</feature>
<keyword evidence="9 10" id="KW-0413">Isomerase</keyword>
<dbReference type="CDD" id="cd00223">
    <property type="entry name" value="TOPRIM_TopoIIB_SPO"/>
    <property type="match status" value="1"/>
</dbReference>
<keyword evidence="6" id="KW-0460">Magnesium</keyword>
<dbReference type="GO" id="GO:0005524">
    <property type="term" value="F:ATP binding"/>
    <property type="evidence" value="ECO:0007669"/>
    <property type="project" value="InterPro"/>
</dbReference>
<feature type="domain" description="Topoisomerase 6 subunit A/Spo11 TOPRIM" evidence="13">
    <location>
        <begin position="112"/>
        <end position="203"/>
    </location>
</feature>
<dbReference type="GO" id="GO:0000228">
    <property type="term" value="C:nuclear chromosome"/>
    <property type="evidence" value="ECO:0007669"/>
    <property type="project" value="TreeGrafter"/>
</dbReference>
<feature type="active site" description="O-(5'-phospho-DNA)-tyrosine intermediate" evidence="10">
    <location>
        <position position="28"/>
    </location>
</feature>
<dbReference type="PANTHER" id="PTHR10848:SF0">
    <property type="entry name" value="MEIOTIC RECOMBINATION PROTEIN SPO11"/>
    <property type="match status" value="1"/>
</dbReference>